<sequence>MTIPIRSFLFVPGDSQRKLAKADDTSADALILDLEDSVSASNAPLARRMVREYLDSRQPGARTKQVWVRCNPVHDAGALADLAAIVAGNPDGILVPKVRSGSDLLALDHYLSALEAQAGIACGTIRVLPTLTETARSILEAHTFIGVTSRLAGFSWGPIDLMAALGASTNRCADGSFESLYAYARGVCLLTSSAAEVSPIDTICADFRNLGILREECVFARQAGFTGKLAIHPDQVDLINELFSPSAEEIEHARRVVKSFEEGGVGVVGLDGQMLDMPHLRQAQTILMRSNDYAQRGRT</sequence>
<dbReference type="SUPFAM" id="SSF51621">
    <property type="entry name" value="Phosphoenolpyruvate/pyruvate domain"/>
    <property type="match status" value="1"/>
</dbReference>
<dbReference type="Gene3D" id="3.20.20.60">
    <property type="entry name" value="Phosphoenolpyruvate-binding domains"/>
    <property type="match status" value="1"/>
</dbReference>
<dbReference type="GO" id="GO:0006107">
    <property type="term" value="P:oxaloacetate metabolic process"/>
    <property type="evidence" value="ECO:0007669"/>
    <property type="project" value="TreeGrafter"/>
</dbReference>
<keyword evidence="8" id="KW-1185">Reference proteome</keyword>
<keyword evidence="2 5" id="KW-0479">Metal-binding</keyword>
<dbReference type="PIRSF" id="PIRSF015582">
    <property type="entry name" value="Cit_lyase_B"/>
    <property type="match status" value="1"/>
</dbReference>
<protein>
    <submittedName>
        <fullName evidence="7">Citrate lyase subunit beta / citryl-CoA lyase</fullName>
    </submittedName>
</protein>
<dbReference type="Proteomes" id="UP000184226">
    <property type="component" value="Unassembled WGS sequence"/>
</dbReference>
<dbReference type="PANTHER" id="PTHR32308:SF0">
    <property type="entry name" value="HPCH_HPAI ALDOLASE_CITRATE LYASE DOMAIN-CONTAINING PROTEIN"/>
    <property type="match status" value="1"/>
</dbReference>
<feature type="binding site" evidence="5">
    <location>
        <position position="133"/>
    </location>
    <ligand>
        <name>Mg(2+)</name>
        <dbReference type="ChEBI" id="CHEBI:18420"/>
    </ligand>
</feature>
<keyword evidence="3 5" id="KW-0460">Magnesium</keyword>
<evidence type="ECO:0000256" key="3">
    <source>
        <dbReference type="ARBA" id="ARBA00022842"/>
    </source>
</evidence>
<reference evidence="7 8" key="1">
    <citation type="submission" date="2016-11" db="EMBL/GenBank/DDBJ databases">
        <authorList>
            <person name="Jaros S."/>
            <person name="Januszkiewicz K."/>
            <person name="Wedrychowicz H."/>
        </authorList>
    </citation>
    <scope>NUCLEOTIDE SEQUENCE [LARGE SCALE GENOMIC DNA]</scope>
    <source>
        <strain evidence="7 8">CGMCC 1.10190</strain>
    </source>
</reference>
<dbReference type="InterPro" id="IPR040442">
    <property type="entry name" value="Pyrv_kinase-like_dom_sf"/>
</dbReference>
<dbReference type="OrthoDB" id="348111at2"/>
<evidence type="ECO:0000313" key="8">
    <source>
        <dbReference type="Proteomes" id="UP000184226"/>
    </source>
</evidence>
<evidence type="ECO:0000256" key="4">
    <source>
        <dbReference type="PIRSR" id="PIRSR015582-1"/>
    </source>
</evidence>
<dbReference type="AlphaFoldDB" id="A0A1M5SB53"/>
<gene>
    <name evidence="7" type="ORF">SAMN04488135_10331</name>
</gene>
<dbReference type="Pfam" id="PF03328">
    <property type="entry name" value="HpcH_HpaI"/>
    <property type="match status" value="1"/>
</dbReference>
<evidence type="ECO:0000259" key="6">
    <source>
        <dbReference type="Pfam" id="PF03328"/>
    </source>
</evidence>
<feature type="binding site" evidence="5">
    <location>
        <position position="160"/>
    </location>
    <ligand>
        <name>Mg(2+)</name>
        <dbReference type="ChEBI" id="CHEBI:18420"/>
    </ligand>
</feature>
<dbReference type="STRING" id="658167.SAMN04488135_10331"/>
<proteinExistence type="predicted"/>
<dbReference type="PANTHER" id="PTHR32308">
    <property type="entry name" value="LYASE BETA SUBUNIT, PUTATIVE (AFU_ORTHOLOGUE AFUA_4G13030)-RELATED"/>
    <property type="match status" value="1"/>
</dbReference>
<evidence type="ECO:0000256" key="2">
    <source>
        <dbReference type="ARBA" id="ARBA00022723"/>
    </source>
</evidence>
<accession>A0A1M5SB53</accession>
<dbReference type="InterPro" id="IPR005000">
    <property type="entry name" value="Aldolase/citrate-lyase_domain"/>
</dbReference>
<dbReference type="RefSeq" id="WP_073102234.1">
    <property type="nucleotide sequence ID" value="NZ_FQXE01000003.1"/>
</dbReference>
<evidence type="ECO:0000256" key="5">
    <source>
        <dbReference type="PIRSR" id="PIRSR015582-2"/>
    </source>
</evidence>
<dbReference type="GO" id="GO:0016829">
    <property type="term" value="F:lyase activity"/>
    <property type="evidence" value="ECO:0007669"/>
    <property type="project" value="UniProtKB-KW"/>
</dbReference>
<feature type="binding site" evidence="4">
    <location>
        <position position="133"/>
    </location>
    <ligand>
        <name>substrate</name>
    </ligand>
</feature>
<dbReference type="InterPro" id="IPR011206">
    <property type="entry name" value="Citrate_lyase_beta/mcl1/mcl2"/>
</dbReference>
<dbReference type="InterPro" id="IPR015813">
    <property type="entry name" value="Pyrv/PenolPyrv_kinase-like_dom"/>
</dbReference>
<organism evidence="7 8">
    <name type="scientific">Pollutimonas bauzanensis</name>
    <dbReference type="NCBI Taxonomy" id="658167"/>
    <lineage>
        <taxon>Bacteria</taxon>
        <taxon>Pseudomonadati</taxon>
        <taxon>Pseudomonadota</taxon>
        <taxon>Betaproteobacteria</taxon>
        <taxon>Burkholderiales</taxon>
        <taxon>Alcaligenaceae</taxon>
        <taxon>Pollutimonas</taxon>
    </lineage>
</organism>
<comment type="cofactor">
    <cofactor evidence="1">
        <name>Mg(2+)</name>
        <dbReference type="ChEBI" id="CHEBI:18420"/>
    </cofactor>
</comment>
<dbReference type="EMBL" id="FQXE01000003">
    <property type="protein sequence ID" value="SHH35695.1"/>
    <property type="molecule type" value="Genomic_DNA"/>
</dbReference>
<evidence type="ECO:0000256" key="1">
    <source>
        <dbReference type="ARBA" id="ARBA00001946"/>
    </source>
</evidence>
<feature type="domain" description="HpcH/HpaI aldolase/citrate lyase" evidence="6">
    <location>
        <begin position="6"/>
        <end position="233"/>
    </location>
</feature>
<evidence type="ECO:0000313" key="7">
    <source>
        <dbReference type="EMBL" id="SHH35695.1"/>
    </source>
</evidence>
<name>A0A1M5SB53_9BURK</name>
<keyword evidence="7" id="KW-0456">Lyase</keyword>
<dbReference type="GO" id="GO:0000287">
    <property type="term" value="F:magnesium ion binding"/>
    <property type="evidence" value="ECO:0007669"/>
    <property type="project" value="TreeGrafter"/>
</dbReference>
<feature type="binding site" evidence="4">
    <location>
        <position position="69"/>
    </location>
    <ligand>
        <name>substrate</name>
    </ligand>
</feature>